<accession>A0ACC0IQJ5</accession>
<comment type="caution">
    <text evidence="1">The sequence shown here is derived from an EMBL/GenBank/DDBJ whole genome shotgun (WGS) entry which is preliminary data.</text>
</comment>
<name>A0ACC0IQJ5_9ERIC</name>
<evidence type="ECO:0000313" key="1">
    <source>
        <dbReference type="EMBL" id="KAI8027667.1"/>
    </source>
</evidence>
<reference evidence="1 2" key="1">
    <citation type="journal article" date="2022" name="Plant J.">
        <title>Chromosome-level genome of Camellia lanceoleosa provides a valuable resource for understanding genome evolution and self-incompatibility.</title>
        <authorList>
            <person name="Gong W."/>
            <person name="Xiao S."/>
            <person name="Wang L."/>
            <person name="Liao Z."/>
            <person name="Chang Y."/>
            <person name="Mo W."/>
            <person name="Hu G."/>
            <person name="Li W."/>
            <person name="Zhao G."/>
            <person name="Zhu H."/>
            <person name="Hu X."/>
            <person name="Ji K."/>
            <person name="Xiang X."/>
            <person name="Song Q."/>
            <person name="Yuan D."/>
            <person name="Jin S."/>
            <person name="Zhang L."/>
        </authorList>
    </citation>
    <scope>NUCLEOTIDE SEQUENCE [LARGE SCALE GENOMIC DNA]</scope>
    <source>
        <strain evidence="1">SQ_2022a</strain>
    </source>
</reference>
<protein>
    <submittedName>
        <fullName evidence="1">T-complex protein 1 subunit theta</fullName>
    </submittedName>
</protein>
<organism evidence="1 2">
    <name type="scientific">Camellia lanceoleosa</name>
    <dbReference type="NCBI Taxonomy" id="1840588"/>
    <lineage>
        <taxon>Eukaryota</taxon>
        <taxon>Viridiplantae</taxon>
        <taxon>Streptophyta</taxon>
        <taxon>Embryophyta</taxon>
        <taxon>Tracheophyta</taxon>
        <taxon>Spermatophyta</taxon>
        <taxon>Magnoliopsida</taxon>
        <taxon>eudicotyledons</taxon>
        <taxon>Gunneridae</taxon>
        <taxon>Pentapetalae</taxon>
        <taxon>asterids</taxon>
        <taxon>Ericales</taxon>
        <taxon>Theaceae</taxon>
        <taxon>Camellia</taxon>
    </lineage>
</organism>
<gene>
    <name evidence="1" type="ORF">LOK49_LG02G01333</name>
</gene>
<sequence length="72" mass="7851">MCRDSCMVPGAAPTEIELARRLKEFSLKETGFFALKYAADATCTVLRVDQIIMAKPAGGTRREQPAAGMDED</sequence>
<dbReference type="EMBL" id="CM045760">
    <property type="protein sequence ID" value="KAI8027667.1"/>
    <property type="molecule type" value="Genomic_DNA"/>
</dbReference>
<dbReference type="Proteomes" id="UP001060215">
    <property type="component" value="Chromosome 3"/>
</dbReference>
<keyword evidence="2" id="KW-1185">Reference proteome</keyword>
<proteinExistence type="predicted"/>
<evidence type="ECO:0000313" key="2">
    <source>
        <dbReference type="Proteomes" id="UP001060215"/>
    </source>
</evidence>